<dbReference type="GO" id="GO:0008233">
    <property type="term" value="F:peptidase activity"/>
    <property type="evidence" value="ECO:0007669"/>
    <property type="project" value="UniProtKB-KW"/>
</dbReference>
<reference evidence="3 5" key="1">
    <citation type="submission" date="2014-07" db="EMBL/GenBank/DDBJ databases">
        <authorList>
            <person name="McCorrison J."/>
            <person name="Sanka R."/>
            <person name="Torralba M."/>
            <person name="Gillis M."/>
            <person name="Haft D.H."/>
            <person name="Methe B."/>
            <person name="Sutton G."/>
            <person name="Nelson K.E."/>
        </authorList>
    </citation>
    <scope>NUCLEOTIDE SEQUENCE [LARGE SCALE GENOMIC DNA]</scope>
    <source>
        <strain evidence="3 5">DNF00011</strain>
    </source>
</reference>
<comment type="subunit">
    <text evidence="1">Binds to the N-terminal domain of the chaperone ClpA.</text>
</comment>
<accession>A0A095ZS97</accession>
<comment type="function">
    <text evidence="1">Involved in the modulation of the specificity of the ClpAP-mediated ATP-dependent protein degradation.</text>
</comment>
<proteinExistence type="inferred from homology"/>
<dbReference type="Gene3D" id="3.30.1390.10">
    <property type="match status" value="1"/>
</dbReference>
<evidence type="ECO:0000313" key="3">
    <source>
        <dbReference type="EMBL" id="KGF21387.1"/>
    </source>
</evidence>
<feature type="domain" description="Adaptor protein ClpS core" evidence="2">
    <location>
        <begin position="22"/>
        <end position="92"/>
    </location>
</feature>
<dbReference type="GO" id="GO:0030163">
    <property type="term" value="P:protein catabolic process"/>
    <property type="evidence" value="ECO:0007669"/>
    <property type="project" value="InterPro"/>
</dbReference>
<dbReference type="InterPro" id="IPR003769">
    <property type="entry name" value="ClpS_core"/>
</dbReference>
<dbReference type="EMBL" id="JRNH01000004">
    <property type="protein sequence ID" value="KGF21387.1"/>
    <property type="molecule type" value="Genomic_DNA"/>
</dbReference>
<name>A0A095ZS97_9MICC</name>
<evidence type="ECO:0000313" key="4">
    <source>
        <dbReference type="EMBL" id="KGF21428.1"/>
    </source>
</evidence>
<evidence type="ECO:0000313" key="5">
    <source>
        <dbReference type="Proteomes" id="UP000053528"/>
    </source>
</evidence>
<dbReference type="SUPFAM" id="SSF54736">
    <property type="entry name" value="ClpS-like"/>
    <property type="match status" value="1"/>
</dbReference>
<evidence type="ECO:0000256" key="1">
    <source>
        <dbReference type="HAMAP-Rule" id="MF_00302"/>
    </source>
</evidence>
<dbReference type="EMBL" id="JRNH01000004">
    <property type="protein sequence ID" value="KGF21428.1"/>
    <property type="molecule type" value="Genomic_DNA"/>
</dbReference>
<evidence type="ECO:0000259" key="2">
    <source>
        <dbReference type="Pfam" id="PF02617"/>
    </source>
</evidence>
<keyword evidence="3" id="KW-0645">Protease</keyword>
<dbReference type="HAMAP" id="MF_00302">
    <property type="entry name" value="ClpS"/>
    <property type="match status" value="1"/>
</dbReference>
<sequence length="99" mass="10846">MAAATSVSYQVEKDNAFAPAASRPFELVVWDDPVNLMSYVSYVFRTYFGYSDSVAQKLMLEVHHSGKAVVARGPREKIEADVEAMHGFGLQATMRGGDA</sequence>
<dbReference type="AlphaFoldDB" id="A0A095ZS97"/>
<keyword evidence="3" id="KW-0378">Hydrolase</keyword>
<comment type="similarity">
    <text evidence="1">Belongs to the ClpS family.</text>
</comment>
<dbReference type="Pfam" id="PF02617">
    <property type="entry name" value="ClpS"/>
    <property type="match status" value="1"/>
</dbReference>
<dbReference type="InterPro" id="IPR014719">
    <property type="entry name" value="Ribosomal_bL12_C/ClpS-like"/>
</dbReference>
<dbReference type="NCBIfam" id="NF000668">
    <property type="entry name" value="PRK00033.1-1"/>
    <property type="match status" value="1"/>
</dbReference>
<dbReference type="InterPro" id="IPR022935">
    <property type="entry name" value="ClpS"/>
</dbReference>
<organism evidence="3 5">
    <name type="scientific">Pseudoglutamicibacter albus DNF00011</name>
    <dbReference type="NCBI Taxonomy" id="1401063"/>
    <lineage>
        <taxon>Bacteria</taxon>
        <taxon>Bacillati</taxon>
        <taxon>Actinomycetota</taxon>
        <taxon>Actinomycetes</taxon>
        <taxon>Micrococcales</taxon>
        <taxon>Micrococcaceae</taxon>
        <taxon>Pseudoglutamicibacter</taxon>
    </lineage>
</organism>
<gene>
    <name evidence="1" type="primary">clpS</name>
    <name evidence="3" type="ORF">HMPREF2128_01490</name>
    <name evidence="4" type="ORF">HMPREF2128_01755</name>
</gene>
<dbReference type="Proteomes" id="UP000053528">
    <property type="component" value="Unassembled WGS sequence"/>
</dbReference>
<dbReference type="RefSeq" id="WP_035754619.1">
    <property type="nucleotide sequence ID" value="NZ_JRNH01000004.1"/>
</dbReference>
<protein>
    <recommendedName>
        <fullName evidence="1">ATP-dependent Clp protease adapter protein ClpS</fullName>
    </recommendedName>
</protein>
<comment type="caution">
    <text evidence="3">The sequence shown here is derived from an EMBL/GenBank/DDBJ whole genome shotgun (WGS) entry which is preliminary data.</text>
</comment>
<dbReference type="GO" id="GO:0006508">
    <property type="term" value="P:proteolysis"/>
    <property type="evidence" value="ECO:0007669"/>
    <property type="project" value="UniProtKB-UniRule"/>
</dbReference>